<evidence type="ECO:0000256" key="7">
    <source>
        <dbReference type="ARBA" id="ARBA00023004"/>
    </source>
</evidence>
<feature type="binding site" description="axial binding residue" evidence="9">
    <location>
        <position position="62"/>
    </location>
    <ligand>
        <name>heme c</name>
        <dbReference type="ChEBI" id="CHEBI:61717"/>
        <label>1</label>
    </ligand>
    <ligandPart>
        <name>Fe</name>
        <dbReference type="ChEBI" id="CHEBI:18248"/>
    </ligandPart>
</feature>
<dbReference type="EMBL" id="BLJN01000004">
    <property type="protein sequence ID" value="GFE82346.1"/>
    <property type="molecule type" value="Genomic_DNA"/>
</dbReference>
<dbReference type="InterPro" id="IPR036909">
    <property type="entry name" value="Cyt_c-like_dom_sf"/>
</dbReference>
<dbReference type="SUPFAM" id="SSF46626">
    <property type="entry name" value="Cytochrome c"/>
    <property type="match status" value="2"/>
</dbReference>
<feature type="domain" description="Cytochrome c" evidence="11">
    <location>
        <begin position="139"/>
        <end position="221"/>
    </location>
</feature>
<evidence type="ECO:0000256" key="8">
    <source>
        <dbReference type="PIRSR" id="PIRSR000005-1"/>
    </source>
</evidence>
<dbReference type="PIRSF" id="PIRSF000005">
    <property type="entry name" value="Cytochrome_c4"/>
    <property type="match status" value="1"/>
</dbReference>
<dbReference type="GO" id="GO:0042597">
    <property type="term" value="C:periplasmic space"/>
    <property type="evidence" value="ECO:0007669"/>
    <property type="project" value="UniProtKB-SubCell"/>
</dbReference>
<dbReference type="Pfam" id="PF00034">
    <property type="entry name" value="Cytochrom_C"/>
    <property type="match status" value="2"/>
</dbReference>
<dbReference type="Gene3D" id="1.10.760.10">
    <property type="entry name" value="Cytochrome c-like domain"/>
    <property type="match status" value="2"/>
</dbReference>
<gene>
    <name evidence="12" type="ORF">GCM10011487_43460</name>
</gene>
<keyword evidence="6" id="KW-0249">Electron transport</keyword>
<keyword evidence="2" id="KW-0813">Transport</keyword>
<feature type="signal peptide" evidence="10">
    <location>
        <begin position="1"/>
        <end position="28"/>
    </location>
</feature>
<feature type="binding site" description="covalent" evidence="8">
    <location>
        <position position="155"/>
    </location>
    <ligand>
        <name>heme c</name>
        <dbReference type="ChEBI" id="CHEBI:61717"/>
        <label>2</label>
    </ligand>
</feature>
<evidence type="ECO:0000259" key="11">
    <source>
        <dbReference type="PROSITE" id="PS51007"/>
    </source>
</evidence>
<evidence type="ECO:0000256" key="5">
    <source>
        <dbReference type="ARBA" id="ARBA00022764"/>
    </source>
</evidence>
<dbReference type="RefSeq" id="WP_161813998.1">
    <property type="nucleotide sequence ID" value="NZ_BLJN01000004.1"/>
</dbReference>
<keyword evidence="5" id="KW-0574">Periplasm</keyword>
<feature type="binding site" description="covalent" evidence="8">
    <location>
        <position position="152"/>
    </location>
    <ligand>
        <name>heme c</name>
        <dbReference type="ChEBI" id="CHEBI:61717"/>
        <label>2</label>
    </ligand>
</feature>
<sequence length="238" mass="26157">MATDSRMPVLRLVAASALLAALAGTAFASPESVDEKVRNALQLDQNTERGAALYANHCAECHGQRALGSASRVIPALAGQRRAYLVKQLADFSELERASRQMHVVVAKPELADEQAWADLSGFLNSLPRASFPQTGDGRGLELGEAIFQDQCASCHQEDGRGDDDGFIPSVRDQHYSYLVRQMRTIASWHRLNVEPDLVRYLDSLDTEEATAVADYLSRMRGPIQDHDRMNSDGTTNN</sequence>
<evidence type="ECO:0000313" key="13">
    <source>
        <dbReference type="Proteomes" id="UP000445000"/>
    </source>
</evidence>
<dbReference type="AlphaFoldDB" id="A0A829YIK6"/>
<feature type="domain" description="Cytochrome c" evidence="11">
    <location>
        <begin position="45"/>
        <end position="128"/>
    </location>
</feature>
<feature type="chain" id="PRO_5032405977" description="Cytochrome c domain-containing protein" evidence="10">
    <location>
        <begin position="29"/>
        <end position="238"/>
    </location>
</feature>
<evidence type="ECO:0000256" key="2">
    <source>
        <dbReference type="ARBA" id="ARBA00022448"/>
    </source>
</evidence>
<dbReference type="InterPro" id="IPR024167">
    <property type="entry name" value="Cytochrome_c4-like"/>
</dbReference>
<dbReference type="GO" id="GO:0020037">
    <property type="term" value="F:heme binding"/>
    <property type="evidence" value="ECO:0007669"/>
    <property type="project" value="InterPro"/>
</dbReference>
<dbReference type="InterPro" id="IPR009056">
    <property type="entry name" value="Cyt_c-like_dom"/>
</dbReference>
<dbReference type="GO" id="GO:0005506">
    <property type="term" value="F:iron ion binding"/>
    <property type="evidence" value="ECO:0007669"/>
    <property type="project" value="InterPro"/>
</dbReference>
<feature type="binding site" description="covalent" evidence="8">
    <location>
        <position position="58"/>
    </location>
    <ligand>
        <name>heme c</name>
        <dbReference type="ChEBI" id="CHEBI:61717"/>
        <label>1</label>
    </ligand>
</feature>
<feature type="binding site" description="axial binding residue" evidence="9">
    <location>
        <position position="156"/>
    </location>
    <ligand>
        <name>heme c</name>
        <dbReference type="ChEBI" id="CHEBI:61717"/>
        <label>2</label>
    </ligand>
    <ligandPart>
        <name>Fe</name>
        <dbReference type="ChEBI" id="CHEBI:18248"/>
    </ligandPart>
</feature>
<reference evidence="13" key="1">
    <citation type="submission" date="2020-01" db="EMBL/GenBank/DDBJ databases">
        <title>'Steroidobacter agaridevorans' sp. nov., agar-degrading bacteria isolated from rhizosphere soils.</title>
        <authorList>
            <person name="Ikenaga M."/>
            <person name="Kataoka M."/>
            <person name="Murouchi A."/>
            <person name="Katsuragi S."/>
            <person name="Sakai M."/>
        </authorList>
    </citation>
    <scope>NUCLEOTIDE SEQUENCE [LARGE SCALE GENOMIC DNA]</scope>
    <source>
        <strain evidence="13">YU21-B</strain>
    </source>
</reference>
<dbReference type="PANTHER" id="PTHR33751:SF9">
    <property type="entry name" value="CYTOCHROME C4"/>
    <property type="match status" value="1"/>
</dbReference>
<comment type="PTM">
    <text evidence="8">Binds 2 heme c groups covalently per subunit.</text>
</comment>
<comment type="subcellular location">
    <subcellularLocation>
        <location evidence="1">Periplasm</location>
    </subcellularLocation>
</comment>
<evidence type="ECO:0000256" key="4">
    <source>
        <dbReference type="ARBA" id="ARBA00022723"/>
    </source>
</evidence>
<keyword evidence="7 9" id="KW-0408">Iron</keyword>
<proteinExistence type="predicted"/>
<evidence type="ECO:0000256" key="1">
    <source>
        <dbReference type="ARBA" id="ARBA00004418"/>
    </source>
</evidence>
<evidence type="ECO:0000313" key="12">
    <source>
        <dbReference type="EMBL" id="GFE82346.1"/>
    </source>
</evidence>
<evidence type="ECO:0000256" key="9">
    <source>
        <dbReference type="PIRSR" id="PIRSR000005-2"/>
    </source>
</evidence>
<accession>A0A829YIK6</accession>
<dbReference type="GO" id="GO:0009055">
    <property type="term" value="F:electron transfer activity"/>
    <property type="evidence" value="ECO:0007669"/>
    <property type="project" value="InterPro"/>
</dbReference>
<evidence type="ECO:0000256" key="6">
    <source>
        <dbReference type="ARBA" id="ARBA00022982"/>
    </source>
</evidence>
<comment type="caution">
    <text evidence="12">The sequence shown here is derived from an EMBL/GenBank/DDBJ whole genome shotgun (WGS) entry which is preliminary data.</text>
</comment>
<keyword evidence="10" id="KW-0732">Signal</keyword>
<organism evidence="12 13">
    <name type="scientific">Steroidobacter agaridevorans</name>
    <dbReference type="NCBI Taxonomy" id="2695856"/>
    <lineage>
        <taxon>Bacteria</taxon>
        <taxon>Pseudomonadati</taxon>
        <taxon>Pseudomonadota</taxon>
        <taxon>Gammaproteobacteria</taxon>
        <taxon>Steroidobacterales</taxon>
        <taxon>Steroidobacteraceae</taxon>
        <taxon>Steroidobacter</taxon>
    </lineage>
</organism>
<name>A0A829YIK6_9GAMM</name>
<dbReference type="PANTHER" id="PTHR33751">
    <property type="entry name" value="CBB3-TYPE CYTOCHROME C OXIDASE SUBUNIT FIXP"/>
    <property type="match status" value="1"/>
</dbReference>
<keyword evidence="4 9" id="KW-0479">Metal-binding</keyword>
<evidence type="ECO:0000256" key="10">
    <source>
        <dbReference type="SAM" id="SignalP"/>
    </source>
</evidence>
<feature type="binding site" description="axial binding residue" evidence="9">
    <location>
        <position position="102"/>
    </location>
    <ligand>
        <name>heme c</name>
        <dbReference type="ChEBI" id="CHEBI:61717"/>
        <label>1</label>
    </ligand>
    <ligandPart>
        <name>Fe</name>
        <dbReference type="ChEBI" id="CHEBI:18248"/>
    </ligandPart>
</feature>
<dbReference type="Proteomes" id="UP000445000">
    <property type="component" value="Unassembled WGS sequence"/>
</dbReference>
<feature type="binding site" description="covalent" evidence="8">
    <location>
        <position position="61"/>
    </location>
    <ligand>
        <name>heme c</name>
        <dbReference type="ChEBI" id="CHEBI:61717"/>
        <label>1</label>
    </ligand>
</feature>
<dbReference type="InterPro" id="IPR050597">
    <property type="entry name" value="Cytochrome_c_Oxidase_Subunit"/>
</dbReference>
<dbReference type="PROSITE" id="PS51007">
    <property type="entry name" value="CYTC"/>
    <property type="match status" value="2"/>
</dbReference>
<keyword evidence="3 8" id="KW-0349">Heme</keyword>
<protein>
    <recommendedName>
        <fullName evidence="11">Cytochrome c domain-containing protein</fullName>
    </recommendedName>
</protein>
<evidence type="ECO:0000256" key="3">
    <source>
        <dbReference type="ARBA" id="ARBA00022617"/>
    </source>
</evidence>
<keyword evidence="13" id="KW-1185">Reference proteome</keyword>